<sequence>MHTIGKVATLAGVSRDTLRYYEKEHLITPASKTDAGYRLYDDDAVRRIRFIKTAQHCGFTLSDIHELLTLKQADSACCEDVRSVAIEKKLRIAHKLQGLQAMSRALDELIERCAGGEAATDECPILAALENSLAEVAR</sequence>
<organism evidence="3 4">
    <name type="scientific">Aquabacterium commune</name>
    <dbReference type="NCBI Taxonomy" id="70586"/>
    <lineage>
        <taxon>Bacteria</taxon>
        <taxon>Pseudomonadati</taxon>
        <taxon>Pseudomonadota</taxon>
        <taxon>Betaproteobacteria</taxon>
        <taxon>Burkholderiales</taxon>
        <taxon>Aquabacterium</taxon>
    </lineage>
</organism>
<dbReference type="RefSeq" id="WP_041013392.1">
    <property type="nucleotide sequence ID" value="NZ_SNXW01000016.1"/>
</dbReference>
<dbReference type="SUPFAM" id="SSF46955">
    <property type="entry name" value="Putative DNA-binding domain"/>
    <property type="match status" value="1"/>
</dbReference>
<dbReference type="EMBL" id="SNXW01000016">
    <property type="protein sequence ID" value="TDP79321.1"/>
    <property type="molecule type" value="Genomic_DNA"/>
</dbReference>
<dbReference type="OrthoDB" id="5297305at2"/>
<protein>
    <submittedName>
        <fullName evidence="3">MerR family transcriptional regulator</fullName>
    </submittedName>
</protein>
<feature type="domain" description="HTH merR-type" evidence="2">
    <location>
        <begin position="1"/>
        <end position="70"/>
    </location>
</feature>
<accession>A0A4R6R0V3</accession>
<proteinExistence type="predicted"/>
<dbReference type="InterPro" id="IPR009061">
    <property type="entry name" value="DNA-bd_dom_put_sf"/>
</dbReference>
<evidence type="ECO:0000313" key="3">
    <source>
        <dbReference type="EMBL" id="TDP79321.1"/>
    </source>
</evidence>
<evidence type="ECO:0000313" key="4">
    <source>
        <dbReference type="Proteomes" id="UP000294593"/>
    </source>
</evidence>
<dbReference type="InterPro" id="IPR000551">
    <property type="entry name" value="MerR-type_HTH_dom"/>
</dbReference>
<dbReference type="CDD" id="cd04770">
    <property type="entry name" value="HTH_HMRTR"/>
    <property type="match status" value="1"/>
</dbReference>
<dbReference type="GO" id="GO:0003677">
    <property type="term" value="F:DNA binding"/>
    <property type="evidence" value="ECO:0007669"/>
    <property type="project" value="UniProtKB-KW"/>
</dbReference>
<dbReference type="Gene3D" id="1.10.1660.10">
    <property type="match status" value="1"/>
</dbReference>
<keyword evidence="4" id="KW-1185">Reference proteome</keyword>
<dbReference type="Pfam" id="PF13411">
    <property type="entry name" value="MerR_1"/>
    <property type="match status" value="1"/>
</dbReference>
<dbReference type="PANTHER" id="PTHR30204">
    <property type="entry name" value="REDOX-CYCLING DRUG-SENSING TRANSCRIPTIONAL ACTIVATOR SOXR"/>
    <property type="match status" value="1"/>
</dbReference>
<dbReference type="AlphaFoldDB" id="A0A4R6R0V3"/>
<name>A0A4R6R0V3_9BURK</name>
<dbReference type="Proteomes" id="UP000294593">
    <property type="component" value="Unassembled WGS sequence"/>
</dbReference>
<gene>
    <name evidence="3" type="ORF">EV672_11629</name>
</gene>
<dbReference type="InterPro" id="IPR047057">
    <property type="entry name" value="MerR_fam"/>
</dbReference>
<comment type="caution">
    <text evidence="3">The sequence shown here is derived from an EMBL/GenBank/DDBJ whole genome shotgun (WGS) entry which is preliminary data.</text>
</comment>
<evidence type="ECO:0000256" key="1">
    <source>
        <dbReference type="ARBA" id="ARBA00023125"/>
    </source>
</evidence>
<dbReference type="GO" id="GO:0003700">
    <property type="term" value="F:DNA-binding transcription factor activity"/>
    <property type="evidence" value="ECO:0007669"/>
    <property type="project" value="InterPro"/>
</dbReference>
<dbReference type="PANTHER" id="PTHR30204:SF92">
    <property type="entry name" value="HTH-TYPE TRANSCRIPTIONAL REGULATOR ZNTR"/>
    <property type="match status" value="1"/>
</dbReference>
<dbReference type="PROSITE" id="PS50937">
    <property type="entry name" value="HTH_MERR_2"/>
    <property type="match status" value="1"/>
</dbReference>
<evidence type="ECO:0000259" key="2">
    <source>
        <dbReference type="PROSITE" id="PS50937"/>
    </source>
</evidence>
<dbReference type="PRINTS" id="PR00040">
    <property type="entry name" value="HTHMERR"/>
</dbReference>
<dbReference type="SMART" id="SM00422">
    <property type="entry name" value="HTH_MERR"/>
    <property type="match status" value="1"/>
</dbReference>
<keyword evidence="1" id="KW-0238">DNA-binding</keyword>
<reference evidence="3 4" key="1">
    <citation type="submission" date="2019-03" db="EMBL/GenBank/DDBJ databases">
        <title>Genomic Encyclopedia of Type Strains, Phase IV (KMG-IV): sequencing the most valuable type-strain genomes for metagenomic binning, comparative biology and taxonomic classification.</title>
        <authorList>
            <person name="Goeker M."/>
        </authorList>
    </citation>
    <scope>NUCLEOTIDE SEQUENCE [LARGE SCALE GENOMIC DNA]</scope>
    <source>
        <strain evidence="3 4">DSM 11901</strain>
    </source>
</reference>
<dbReference type="PROSITE" id="PS00552">
    <property type="entry name" value="HTH_MERR_1"/>
    <property type="match status" value="1"/>
</dbReference>